<dbReference type="EMBL" id="LVVM01005789">
    <property type="protein sequence ID" value="OJA09809.1"/>
    <property type="molecule type" value="Genomic_DNA"/>
</dbReference>
<dbReference type="Proteomes" id="UP000183567">
    <property type="component" value="Unassembled WGS sequence"/>
</dbReference>
<dbReference type="OrthoDB" id="10501071at2759"/>
<reference evidence="1 2" key="1">
    <citation type="submission" date="2016-03" db="EMBL/GenBank/DDBJ databases">
        <title>Comparative genomics of the ectomycorrhizal sister species Rhizopogon vinicolor and Rhizopogon vesiculosus (Basidiomycota: Boletales) reveals a divergence of the mating type B locus.</title>
        <authorList>
            <person name="Mujic A.B."/>
            <person name="Kuo A."/>
            <person name="Tritt A."/>
            <person name="Lipzen A."/>
            <person name="Chen C."/>
            <person name="Johnson J."/>
            <person name="Sharma A."/>
            <person name="Barry K."/>
            <person name="Grigoriev I.V."/>
            <person name="Spatafora J.W."/>
        </authorList>
    </citation>
    <scope>NUCLEOTIDE SEQUENCE [LARGE SCALE GENOMIC DNA]</scope>
    <source>
        <strain evidence="1 2">AM-OR11-056</strain>
    </source>
</reference>
<evidence type="ECO:0000313" key="1">
    <source>
        <dbReference type="EMBL" id="OJA09809.1"/>
    </source>
</evidence>
<name>A0A1J8Q827_9AGAM</name>
<accession>A0A1J8Q827</accession>
<proteinExistence type="predicted"/>
<gene>
    <name evidence="1" type="ORF">AZE42_06458</name>
</gene>
<evidence type="ECO:0000313" key="2">
    <source>
        <dbReference type="Proteomes" id="UP000183567"/>
    </source>
</evidence>
<organism evidence="1 2">
    <name type="scientific">Rhizopogon vesiculosus</name>
    <dbReference type="NCBI Taxonomy" id="180088"/>
    <lineage>
        <taxon>Eukaryota</taxon>
        <taxon>Fungi</taxon>
        <taxon>Dikarya</taxon>
        <taxon>Basidiomycota</taxon>
        <taxon>Agaricomycotina</taxon>
        <taxon>Agaricomycetes</taxon>
        <taxon>Agaricomycetidae</taxon>
        <taxon>Boletales</taxon>
        <taxon>Suillineae</taxon>
        <taxon>Rhizopogonaceae</taxon>
        <taxon>Rhizopogon</taxon>
    </lineage>
</organism>
<sequence>MTQNLVAAVLVDNDVNFLLEVQAMPQQSRGQGFWDRAPSKLQLYYVVERQSQVDLIYFPPTARARTTGHVGCALTVLVPIRFETCDAHCRIPHWVLHFFVITI</sequence>
<protein>
    <submittedName>
        <fullName evidence="1">Uncharacterized protein</fullName>
    </submittedName>
</protein>
<dbReference type="AlphaFoldDB" id="A0A1J8Q827"/>
<keyword evidence="2" id="KW-1185">Reference proteome</keyword>
<comment type="caution">
    <text evidence="1">The sequence shown here is derived from an EMBL/GenBank/DDBJ whole genome shotgun (WGS) entry which is preliminary data.</text>
</comment>